<dbReference type="Gene3D" id="3.40.50.300">
    <property type="entry name" value="P-loop containing nucleotide triphosphate hydrolases"/>
    <property type="match status" value="1"/>
</dbReference>
<dbReference type="PANTHER" id="PTHR23117:SF13">
    <property type="entry name" value="GUANYLATE KINASE"/>
    <property type="match status" value="1"/>
</dbReference>
<comment type="similarity">
    <text evidence="1">Belongs to the guanylate kinase family.</text>
</comment>
<dbReference type="PROSITE" id="PS50052">
    <property type="entry name" value="GUANYLATE_KINASE_2"/>
    <property type="match status" value="1"/>
</dbReference>
<name>A0A9D5Q5R5_9BACT</name>
<keyword evidence="3" id="KW-0418">Kinase</keyword>
<gene>
    <name evidence="5" type="ORF">GF339_06100</name>
</gene>
<comment type="caution">
    <text evidence="5">The sequence shown here is derived from an EMBL/GenBank/DDBJ whole genome shotgun (WGS) entry which is preliminary data.</text>
</comment>
<dbReference type="SUPFAM" id="SSF52540">
    <property type="entry name" value="P-loop containing nucleoside triphosphate hydrolases"/>
    <property type="match status" value="1"/>
</dbReference>
<proteinExistence type="inferred from homology"/>
<dbReference type="Proteomes" id="UP000649604">
    <property type="component" value="Unassembled WGS sequence"/>
</dbReference>
<dbReference type="GO" id="GO:0004385">
    <property type="term" value="F:GMP kinase activity"/>
    <property type="evidence" value="ECO:0007669"/>
    <property type="project" value="TreeGrafter"/>
</dbReference>
<keyword evidence="2" id="KW-0808">Transferase</keyword>
<dbReference type="PANTHER" id="PTHR23117">
    <property type="entry name" value="GUANYLATE KINASE-RELATED"/>
    <property type="match status" value="1"/>
</dbReference>
<reference evidence="5" key="1">
    <citation type="submission" date="2019-11" db="EMBL/GenBank/DDBJ databases">
        <title>Microbial mats filling the niche in hypersaline microbial mats.</title>
        <authorList>
            <person name="Wong H.L."/>
            <person name="Macleod F.I."/>
            <person name="White R.A. III"/>
            <person name="Burns B.P."/>
        </authorList>
    </citation>
    <scope>NUCLEOTIDE SEQUENCE</scope>
    <source>
        <strain evidence="5">Rbin_158</strain>
    </source>
</reference>
<accession>A0A9D5Q5R5</accession>
<evidence type="ECO:0000256" key="3">
    <source>
        <dbReference type="ARBA" id="ARBA00022777"/>
    </source>
</evidence>
<dbReference type="SMART" id="SM00072">
    <property type="entry name" value="GuKc"/>
    <property type="match status" value="1"/>
</dbReference>
<evidence type="ECO:0000313" key="5">
    <source>
        <dbReference type="EMBL" id="MBD3324136.1"/>
    </source>
</evidence>
<dbReference type="InterPro" id="IPR008145">
    <property type="entry name" value="GK/Ca_channel_bsu"/>
</dbReference>
<evidence type="ECO:0000256" key="1">
    <source>
        <dbReference type="ARBA" id="ARBA00005790"/>
    </source>
</evidence>
<organism evidence="5 6">
    <name type="scientific">candidate division KSB3 bacterium</name>
    <dbReference type="NCBI Taxonomy" id="2044937"/>
    <lineage>
        <taxon>Bacteria</taxon>
        <taxon>candidate division KSB3</taxon>
    </lineage>
</organism>
<dbReference type="EMBL" id="WJJP01000191">
    <property type="protein sequence ID" value="MBD3324136.1"/>
    <property type="molecule type" value="Genomic_DNA"/>
</dbReference>
<feature type="domain" description="Guanylate kinase-like" evidence="4">
    <location>
        <begin position="2"/>
        <end position="231"/>
    </location>
</feature>
<evidence type="ECO:0000256" key="2">
    <source>
        <dbReference type="ARBA" id="ARBA00022679"/>
    </source>
</evidence>
<dbReference type="InterPro" id="IPR027417">
    <property type="entry name" value="P-loop_NTPase"/>
</dbReference>
<dbReference type="GO" id="GO:0005829">
    <property type="term" value="C:cytosol"/>
    <property type="evidence" value="ECO:0007669"/>
    <property type="project" value="TreeGrafter"/>
</dbReference>
<protein>
    <recommendedName>
        <fullName evidence="4">Guanylate kinase-like domain-containing protein</fullName>
    </recommendedName>
</protein>
<evidence type="ECO:0000313" key="6">
    <source>
        <dbReference type="Proteomes" id="UP000649604"/>
    </source>
</evidence>
<dbReference type="Pfam" id="PF00625">
    <property type="entry name" value="Guanylate_kin"/>
    <property type="match status" value="1"/>
</dbReference>
<dbReference type="InterPro" id="IPR008144">
    <property type="entry name" value="Guanylate_kin-like_dom"/>
</dbReference>
<sequence length="248" mass="28447">MGRFILLAGPSCVGKGPLHHALQKLYPELARTLHPVVLYNSRAPRPGERDGVDYHFRPRTEIENLTDDPGFIVADVRGDLQAIEISSIQEILATEQDAFFEGNPFIPAKLRACQILEHLPTLSAFLSPFSREELLFFQEPAQKIDLETFVADVMRRKLLRRTKRQKTHLSLKDLENIENRAESAFTELREAWKFDVIIPNHDGEDSEHWDAFYYPIGDARKALLTFVDLLRGEPSAWGEQWEKDLLPS</sequence>
<evidence type="ECO:0000259" key="4">
    <source>
        <dbReference type="PROSITE" id="PS50052"/>
    </source>
</evidence>
<dbReference type="AlphaFoldDB" id="A0A9D5Q5R5"/>